<evidence type="ECO:0000313" key="4">
    <source>
        <dbReference type="Proteomes" id="UP000179266"/>
    </source>
</evidence>
<dbReference type="PRINTS" id="PR00080">
    <property type="entry name" value="SDRFAMILY"/>
</dbReference>
<dbReference type="InterPro" id="IPR036291">
    <property type="entry name" value="NAD(P)-bd_dom_sf"/>
</dbReference>
<dbReference type="FunFam" id="3.40.50.720:FF:000173">
    <property type="entry name" value="3-oxoacyl-[acyl-carrier protein] reductase"/>
    <property type="match status" value="1"/>
</dbReference>
<evidence type="ECO:0000256" key="2">
    <source>
        <dbReference type="ARBA" id="ARBA00023002"/>
    </source>
</evidence>
<evidence type="ECO:0000313" key="3">
    <source>
        <dbReference type="EMBL" id="OGL43242.1"/>
    </source>
</evidence>
<dbReference type="AlphaFoldDB" id="A0A1F7RNW0"/>
<dbReference type="PRINTS" id="PR00081">
    <property type="entry name" value="GDHRDH"/>
</dbReference>
<proteinExistence type="inferred from homology"/>
<dbReference type="PANTHER" id="PTHR42879">
    <property type="entry name" value="3-OXOACYL-(ACYL-CARRIER-PROTEIN) REDUCTASE"/>
    <property type="match status" value="1"/>
</dbReference>
<dbReference type="EMBL" id="MGDD01000283">
    <property type="protein sequence ID" value="OGL43242.1"/>
    <property type="molecule type" value="Genomic_DNA"/>
</dbReference>
<comment type="caution">
    <text evidence="3">The sequence shown here is derived from an EMBL/GenBank/DDBJ whole genome shotgun (WGS) entry which is preliminary data.</text>
</comment>
<dbReference type="Proteomes" id="UP000179266">
    <property type="component" value="Unassembled WGS sequence"/>
</dbReference>
<dbReference type="SUPFAM" id="SSF51735">
    <property type="entry name" value="NAD(P)-binding Rossmann-fold domains"/>
    <property type="match status" value="1"/>
</dbReference>
<dbReference type="GO" id="GO:0016491">
    <property type="term" value="F:oxidoreductase activity"/>
    <property type="evidence" value="ECO:0007669"/>
    <property type="project" value="UniProtKB-KW"/>
</dbReference>
<dbReference type="Gene3D" id="3.40.50.720">
    <property type="entry name" value="NAD(P)-binding Rossmann-like Domain"/>
    <property type="match status" value="1"/>
</dbReference>
<comment type="similarity">
    <text evidence="1">Belongs to the short-chain dehydrogenases/reductases (SDR) family.</text>
</comment>
<name>A0A1F7RNW0_9BACT</name>
<accession>A0A1F7RNW0</accession>
<reference evidence="3 4" key="1">
    <citation type="journal article" date="2016" name="Nat. Commun.">
        <title>Thousands of microbial genomes shed light on interconnected biogeochemical processes in an aquifer system.</title>
        <authorList>
            <person name="Anantharaman K."/>
            <person name="Brown C.T."/>
            <person name="Hug L.A."/>
            <person name="Sharon I."/>
            <person name="Castelle C.J."/>
            <person name="Probst A.J."/>
            <person name="Thomas B.C."/>
            <person name="Singh A."/>
            <person name="Wilkins M.J."/>
            <person name="Karaoz U."/>
            <person name="Brodie E.L."/>
            <person name="Williams K.H."/>
            <person name="Hubbard S.S."/>
            <person name="Banfield J.F."/>
        </authorList>
    </citation>
    <scope>NUCLEOTIDE SEQUENCE [LARGE SCALE GENOMIC DNA]</scope>
</reference>
<keyword evidence="2" id="KW-0560">Oxidoreductase</keyword>
<dbReference type="Pfam" id="PF13561">
    <property type="entry name" value="adh_short_C2"/>
    <property type="match status" value="1"/>
</dbReference>
<dbReference type="InterPro" id="IPR050259">
    <property type="entry name" value="SDR"/>
</dbReference>
<gene>
    <name evidence="3" type="ORF">A2161_09610</name>
</gene>
<dbReference type="PANTHER" id="PTHR42879:SF2">
    <property type="entry name" value="3-OXOACYL-[ACYL-CARRIER-PROTEIN] REDUCTASE FABG"/>
    <property type="match status" value="1"/>
</dbReference>
<sequence>MELELKNKVALVTGASRGIGAAIARALAAHGVSVIINYKNSKQKAETLLAEIKKNGGTGMIAQADVRENDAVTQMVKNAIKEFGKIDILFNNANIDFPVKPFIAFSWMEMEAKIMGEMKALYNCSQAVLKGMIQQKSGKLVFISSGLSRHPGFGFCAHAAAKSAVDSIARVMAVELGPSGITVNVIGPGLVTTDATIHLPPEVHSRTAEITPLKRVGVPDDIAGVAVFLASRLSDFLTGEYIPVNGGIFML</sequence>
<organism evidence="3 4">
    <name type="scientific">Candidatus Schekmanbacteria bacterium RBG_13_48_7</name>
    <dbReference type="NCBI Taxonomy" id="1817878"/>
    <lineage>
        <taxon>Bacteria</taxon>
        <taxon>Candidatus Schekmaniibacteriota</taxon>
    </lineage>
</organism>
<dbReference type="InterPro" id="IPR002347">
    <property type="entry name" value="SDR_fam"/>
</dbReference>
<evidence type="ECO:0000256" key="1">
    <source>
        <dbReference type="ARBA" id="ARBA00006484"/>
    </source>
</evidence>
<protein>
    <submittedName>
        <fullName evidence="3">Short-chain dehydrogenase</fullName>
    </submittedName>
</protein>